<reference evidence="1 2" key="1">
    <citation type="submission" date="2015-09" db="EMBL/GenBank/DDBJ databases">
        <title>Draft Genome Sequence of Bradyrhizobium manausense Strain BR 3351T, a Novel Symbiotic Nitrogen-Fixing Alphaproteobacterium Isolated from Brazilian Amazon Rain Forest.</title>
        <authorList>
            <person name="De Araujo J.L."/>
            <person name="Zilli J.E."/>
        </authorList>
    </citation>
    <scope>NUCLEOTIDE SEQUENCE [LARGE SCALE GENOMIC DNA]</scope>
    <source>
        <strain evidence="1 2">BR3351</strain>
    </source>
</reference>
<name>A0A0R3DPF1_9BRAD</name>
<evidence type="ECO:0000313" key="1">
    <source>
        <dbReference type="EMBL" id="KRQ09636.1"/>
    </source>
</evidence>
<evidence type="ECO:0000313" key="2">
    <source>
        <dbReference type="Proteomes" id="UP000051936"/>
    </source>
</evidence>
<protein>
    <submittedName>
        <fullName evidence="1">Uncharacterized protein</fullName>
    </submittedName>
</protein>
<gene>
    <name evidence="1" type="ORF">AOQ71_20665</name>
</gene>
<accession>A0A0R3DPF1</accession>
<proteinExistence type="predicted"/>
<keyword evidence="2" id="KW-1185">Reference proteome</keyword>
<dbReference type="STRING" id="989370.AOQ71_20665"/>
<dbReference type="Proteomes" id="UP000051936">
    <property type="component" value="Unassembled WGS sequence"/>
</dbReference>
<dbReference type="EMBL" id="LJYG01000088">
    <property type="protein sequence ID" value="KRQ09636.1"/>
    <property type="molecule type" value="Genomic_DNA"/>
</dbReference>
<dbReference type="AlphaFoldDB" id="A0A0R3DPF1"/>
<organism evidence="1 2">
    <name type="scientific">Bradyrhizobium manausense</name>
    <dbReference type="NCBI Taxonomy" id="989370"/>
    <lineage>
        <taxon>Bacteria</taxon>
        <taxon>Pseudomonadati</taxon>
        <taxon>Pseudomonadota</taxon>
        <taxon>Alphaproteobacteria</taxon>
        <taxon>Hyphomicrobiales</taxon>
        <taxon>Nitrobacteraceae</taxon>
        <taxon>Bradyrhizobium</taxon>
    </lineage>
</organism>
<sequence>MIACNACADYVEDELAEHKRACAIVADVVAPDLIGRDNGGAQRAASEILQALENSGLTIRRA</sequence>
<comment type="caution">
    <text evidence="1">The sequence shown here is derived from an EMBL/GenBank/DDBJ whole genome shotgun (WGS) entry which is preliminary data.</text>
</comment>